<evidence type="ECO:0000313" key="3">
    <source>
        <dbReference type="Proteomes" id="UP000323067"/>
    </source>
</evidence>
<reference evidence="2 3" key="1">
    <citation type="journal article" date="2017" name="BMC Genomics">
        <title>Chromosome level assembly and secondary metabolite potential of the parasitic fungus Cordyceps militaris.</title>
        <authorList>
            <person name="Kramer G.J."/>
            <person name="Nodwell J.R."/>
        </authorList>
    </citation>
    <scope>NUCLEOTIDE SEQUENCE [LARGE SCALE GENOMIC DNA]</scope>
    <source>
        <strain evidence="2 3">ATCC 34164</strain>
    </source>
</reference>
<organism evidence="2 3">
    <name type="scientific">Cordyceps militaris</name>
    <name type="common">Caterpillar fungus</name>
    <name type="synonym">Clavaria militaris</name>
    <dbReference type="NCBI Taxonomy" id="73501"/>
    <lineage>
        <taxon>Eukaryota</taxon>
        <taxon>Fungi</taxon>
        <taxon>Dikarya</taxon>
        <taxon>Ascomycota</taxon>
        <taxon>Pezizomycotina</taxon>
        <taxon>Sordariomycetes</taxon>
        <taxon>Hypocreomycetidae</taxon>
        <taxon>Hypocreales</taxon>
        <taxon>Cordycipitaceae</taxon>
        <taxon>Cordyceps</taxon>
    </lineage>
</organism>
<evidence type="ECO:0000256" key="1">
    <source>
        <dbReference type="SAM" id="MobiDB-lite"/>
    </source>
</evidence>
<protein>
    <submittedName>
        <fullName evidence="2">Uncharacterized protein</fullName>
    </submittedName>
</protein>
<dbReference type="Proteomes" id="UP000323067">
    <property type="component" value="Chromosome iii"/>
</dbReference>
<proteinExistence type="predicted"/>
<dbReference type="VEuPathDB" id="FungiDB:A9K55_002022"/>
<accession>A0A2H4SRL8</accession>
<dbReference type="EMBL" id="CP023326">
    <property type="protein sequence ID" value="ATY65751.1"/>
    <property type="molecule type" value="Genomic_DNA"/>
</dbReference>
<gene>
    <name evidence="2" type="ORF">A9K55_002022</name>
</gene>
<name>A0A2H4SRL8_CORMI</name>
<evidence type="ECO:0000313" key="2">
    <source>
        <dbReference type="EMBL" id="ATY65751.1"/>
    </source>
</evidence>
<dbReference type="OrthoDB" id="4870640at2759"/>
<feature type="region of interest" description="Disordered" evidence="1">
    <location>
        <begin position="57"/>
        <end position="81"/>
    </location>
</feature>
<sequence>MPSSSMYSSLDAAQDVARGACIVAWPADEPYTEPTSIVIATTYQSSMSCPSLASCTSISQDSCSDSSLSLSTTSAQSNYLP</sequence>
<dbReference type="AlphaFoldDB" id="A0A2H4SRL8"/>